<comment type="caution">
    <text evidence="1">The sequence shown here is derived from an EMBL/GenBank/DDBJ whole genome shotgun (WGS) entry which is preliminary data.</text>
</comment>
<evidence type="ECO:0000313" key="2">
    <source>
        <dbReference type="Proteomes" id="UP000499080"/>
    </source>
</evidence>
<evidence type="ECO:0000313" key="1">
    <source>
        <dbReference type="EMBL" id="GBO12401.1"/>
    </source>
</evidence>
<dbReference type="Proteomes" id="UP000499080">
    <property type="component" value="Unassembled WGS sequence"/>
</dbReference>
<gene>
    <name evidence="1" type="ORF">AVEN_219882_1</name>
</gene>
<dbReference type="EMBL" id="BGPR01036954">
    <property type="protein sequence ID" value="GBO12401.1"/>
    <property type="molecule type" value="Genomic_DNA"/>
</dbReference>
<reference evidence="1 2" key="1">
    <citation type="journal article" date="2019" name="Sci. Rep.">
        <title>Orb-weaving spider Araneus ventricosus genome elucidates the spidroin gene catalogue.</title>
        <authorList>
            <person name="Kono N."/>
            <person name="Nakamura H."/>
            <person name="Ohtoshi R."/>
            <person name="Moran D.A.P."/>
            <person name="Shinohara A."/>
            <person name="Yoshida Y."/>
            <person name="Fujiwara M."/>
            <person name="Mori M."/>
            <person name="Tomita M."/>
            <person name="Arakawa K."/>
        </authorList>
    </citation>
    <scope>NUCLEOTIDE SEQUENCE [LARGE SCALE GENOMIC DNA]</scope>
</reference>
<proteinExistence type="predicted"/>
<organism evidence="1 2">
    <name type="scientific">Araneus ventricosus</name>
    <name type="common">Orbweaver spider</name>
    <name type="synonym">Epeira ventricosa</name>
    <dbReference type="NCBI Taxonomy" id="182803"/>
    <lineage>
        <taxon>Eukaryota</taxon>
        <taxon>Metazoa</taxon>
        <taxon>Ecdysozoa</taxon>
        <taxon>Arthropoda</taxon>
        <taxon>Chelicerata</taxon>
        <taxon>Arachnida</taxon>
        <taxon>Araneae</taxon>
        <taxon>Araneomorphae</taxon>
        <taxon>Entelegynae</taxon>
        <taxon>Araneoidea</taxon>
        <taxon>Araneidae</taxon>
        <taxon>Araneus</taxon>
    </lineage>
</organism>
<protein>
    <submittedName>
        <fullName evidence="1">Uncharacterized protein</fullName>
    </submittedName>
</protein>
<name>A0A4Y2UJT4_ARAVE</name>
<sequence>MEEYNGALIQNHWQLIGIISPTHTLSQGTEEKRVERGEGCNEQGRVAGWDEVDEGVDGALKDMKFREYLCKGGNM</sequence>
<accession>A0A4Y2UJT4</accession>
<feature type="non-terminal residue" evidence="1">
    <location>
        <position position="75"/>
    </location>
</feature>
<keyword evidence="2" id="KW-1185">Reference proteome</keyword>
<dbReference type="AlphaFoldDB" id="A0A4Y2UJT4"/>